<evidence type="ECO:0000313" key="3">
    <source>
        <dbReference type="Proteomes" id="UP000265566"/>
    </source>
</evidence>
<sequence length="95" mass="11133">MNMWILFNNIRITTLFTYCLKCLSLANNKLKTNINATNKAQFHEIFSAIAVDEHPQAISELYKSLAQYDNVICFCFLLVRCDMFGFRGMNYSIYR</sequence>
<proteinExistence type="predicted"/>
<dbReference type="Gramene" id="rna3390">
    <property type="protein sequence ID" value="RHN79577.1"/>
    <property type="gene ID" value="gene3390"/>
</dbReference>
<feature type="chain" id="PRO_5017295742" evidence="1">
    <location>
        <begin position="20"/>
        <end position="95"/>
    </location>
</feature>
<accession>A0A396JY45</accession>
<keyword evidence="1" id="KW-0732">Signal</keyword>
<comment type="caution">
    <text evidence="2">The sequence shown here is derived from an EMBL/GenBank/DDBJ whole genome shotgun (WGS) entry which is preliminary data.</text>
</comment>
<feature type="signal peptide" evidence="1">
    <location>
        <begin position="1"/>
        <end position="19"/>
    </location>
</feature>
<name>A0A396JY45_MEDTR</name>
<dbReference type="EMBL" id="PSQE01000001">
    <property type="protein sequence ID" value="RHN79577.1"/>
    <property type="molecule type" value="Genomic_DNA"/>
</dbReference>
<evidence type="ECO:0000256" key="1">
    <source>
        <dbReference type="SAM" id="SignalP"/>
    </source>
</evidence>
<protein>
    <submittedName>
        <fullName evidence="2">Uncharacterized protein</fullName>
    </submittedName>
</protein>
<dbReference type="Proteomes" id="UP000265566">
    <property type="component" value="Chromosome 1"/>
</dbReference>
<organism evidence="2 3">
    <name type="scientific">Medicago truncatula</name>
    <name type="common">Barrel medic</name>
    <name type="synonym">Medicago tribuloides</name>
    <dbReference type="NCBI Taxonomy" id="3880"/>
    <lineage>
        <taxon>Eukaryota</taxon>
        <taxon>Viridiplantae</taxon>
        <taxon>Streptophyta</taxon>
        <taxon>Embryophyta</taxon>
        <taxon>Tracheophyta</taxon>
        <taxon>Spermatophyta</taxon>
        <taxon>Magnoliopsida</taxon>
        <taxon>eudicotyledons</taxon>
        <taxon>Gunneridae</taxon>
        <taxon>Pentapetalae</taxon>
        <taxon>rosids</taxon>
        <taxon>fabids</taxon>
        <taxon>Fabales</taxon>
        <taxon>Fabaceae</taxon>
        <taxon>Papilionoideae</taxon>
        <taxon>50 kb inversion clade</taxon>
        <taxon>NPAAA clade</taxon>
        <taxon>Hologalegina</taxon>
        <taxon>IRL clade</taxon>
        <taxon>Trifolieae</taxon>
        <taxon>Medicago</taxon>
    </lineage>
</organism>
<gene>
    <name evidence="2" type="ORF">MtrunA17_Chr1g0178881</name>
</gene>
<dbReference type="AlphaFoldDB" id="A0A396JY45"/>
<reference evidence="3" key="1">
    <citation type="journal article" date="2018" name="Nat. Plants">
        <title>Whole-genome landscape of Medicago truncatula symbiotic genes.</title>
        <authorList>
            <person name="Pecrix Y."/>
            <person name="Staton S.E."/>
            <person name="Sallet E."/>
            <person name="Lelandais-Briere C."/>
            <person name="Moreau S."/>
            <person name="Carrere S."/>
            <person name="Blein T."/>
            <person name="Jardinaud M.F."/>
            <person name="Latrasse D."/>
            <person name="Zouine M."/>
            <person name="Zahm M."/>
            <person name="Kreplak J."/>
            <person name="Mayjonade B."/>
            <person name="Satge C."/>
            <person name="Perez M."/>
            <person name="Cauet S."/>
            <person name="Marande W."/>
            <person name="Chantry-Darmon C."/>
            <person name="Lopez-Roques C."/>
            <person name="Bouchez O."/>
            <person name="Berard A."/>
            <person name="Debelle F."/>
            <person name="Munos S."/>
            <person name="Bendahmane A."/>
            <person name="Berges H."/>
            <person name="Niebel A."/>
            <person name="Buitink J."/>
            <person name="Frugier F."/>
            <person name="Benhamed M."/>
            <person name="Crespi M."/>
            <person name="Gouzy J."/>
            <person name="Gamas P."/>
        </authorList>
    </citation>
    <scope>NUCLEOTIDE SEQUENCE [LARGE SCALE GENOMIC DNA]</scope>
    <source>
        <strain evidence="3">cv. Jemalong A17</strain>
    </source>
</reference>
<evidence type="ECO:0000313" key="2">
    <source>
        <dbReference type="EMBL" id="RHN79577.1"/>
    </source>
</evidence>